<dbReference type="CDD" id="cd05936">
    <property type="entry name" value="FC-FACS_FadD_like"/>
    <property type="match status" value="1"/>
</dbReference>
<reference evidence="3 4" key="1">
    <citation type="submission" date="2020-07" db="EMBL/GenBank/DDBJ databases">
        <title>Complete genome sequence for Sandaracinobacter sp. M6.</title>
        <authorList>
            <person name="Tang Y."/>
            <person name="Liu Q."/>
            <person name="Guo Z."/>
            <person name="Lei P."/>
            <person name="Huang B."/>
        </authorList>
    </citation>
    <scope>NUCLEOTIDE SEQUENCE [LARGE SCALE GENOMIC DNA]</scope>
    <source>
        <strain evidence="3 4">M6</strain>
    </source>
</reference>
<gene>
    <name evidence="3" type="ORF">H3309_08440</name>
</gene>
<keyword evidence="4" id="KW-1185">Reference proteome</keyword>
<dbReference type="InterPro" id="IPR020845">
    <property type="entry name" value="AMP-binding_CS"/>
</dbReference>
<feature type="domain" description="AMP-dependent synthetase/ligase" evidence="1">
    <location>
        <begin position="23"/>
        <end position="410"/>
    </location>
</feature>
<dbReference type="Gene3D" id="3.40.50.12780">
    <property type="entry name" value="N-terminal domain of ligase-like"/>
    <property type="match status" value="1"/>
</dbReference>
<evidence type="ECO:0000259" key="2">
    <source>
        <dbReference type="Pfam" id="PF13193"/>
    </source>
</evidence>
<dbReference type="Gene3D" id="3.30.300.30">
    <property type="match status" value="1"/>
</dbReference>
<dbReference type="EMBL" id="CP059851">
    <property type="protein sequence ID" value="QMW21463.1"/>
    <property type="molecule type" value="Genomic_DNA"/>
</dbReference>
<keyword evidence="3" id="KW-0436">Ligase</keyword>
<dbReference type="PANTHER" id="PTHR43767">
    <property type="entry name" value="LONG-CHAIN-FATTY-ACID--COA LIGASE"/>
    <property type="match status" value="1"/>
</dbReference>
<evidence type="ECO:0000313" key="4">
    <source>
        <dbReference type="Proteomes" id="UP000515292"/>
    </source>
</evidence>
<dbReference type="SUPFAM" id="SSF56801">
    <property type="entry name" value="Acetyl-CoA synthetase-like"/>
    <property type="match status" value="1"/>
</dbReference>
<dbReference type="PANTHER" id="PTHR43767:SF1">
    <property type="entry name" value="NONRIBOSOMAL PEPTIDE SYNTHASE PES1 (EUROFUNG)-RELATED"/>
    <property type="match status" value="1"/>
</dbReference>
<dbReference type="InterPro" id="IPR045851">
    <property type="entry name" value="AMP-bd_C_sf"/>
</dbReference>
<dbReference type="InterPro" id="IPR000873">
    <property type="entry name" value="AMP-dep_synth/lig_dom"/>
</dbReference>
<dbReference type="Pfam" id="PF13193">
    <property type="entry name" value="AMP-binding_C"/>
    <property type="match status" value="1"/>
</dbReference>
<evidence type="ECO:0000313" key="3">
    <source>
        <dbReference type="EMBL" id="QMW21463.1"/>
    </source>
</evidence>
<dbReference type="InterPro" id="IPR025110">
    <property type="entry name" value="AMP-bd_C"/>
</dbReference>
<dbReference type="AlphaFoldDB" id="A0A7G5IDM1"/>
<proteinExistence type="predicted"/>
<organism evidence="3 4">
    <name type="scientific">Sandaracinobacteroides saxicola</name>
    <dbReference type="NCBI Taxonomy" id="2759707"/>
    <lineage>
        <taxon>Bacteria</taxon>
        <taxon>Pseudomonadati</taxon>
        <taxon>Pseudomonadota</taxon>
        <taxon>Alphaproteobacteria</taxon>
        <taxon>Sphingomonadales</taxon>
        <taxon>Sphingosinicellaceae</taxon>
        <taxon>Sandaracinobacteroides</taxon>
    </lineage>
</organism>
<dbReference type="Pfam" id="PF00501">
    <property type="entry name" value="AMP-binding"/>
    <property type="match status" value="1"/>
</dbReference>
<dbReference type="InterPro" id="IPR042099">
    <property type="entry name" value="ANL_N_sf"/>
</dbReference>
<accession>A0A7G5IDM1</accession>
<dbReference type="RefSeq" id="WP_182294312.1">
    <property type="nucleotide sequence ID" value="NZ_CP059851.1"/>
</dbReference>
<feature type="domain" description="AMP-binding enzyme C-terminal" evidence="2">
    <location>
        <begin position="459"/>
        <end position="533"/>
    </location>
</feature>
<dbReference type="InterPro" id="IPR050237">
    <property type="entry name" value="ATP-dep_AMP-bd_enzyme"/>
</dbReference>
<name>A0A7G5IDM1_9SPHN</name>
<dbReference type="KEGG" id="sand:H3309_08440"/>
<dbReference type="GO" id="GO:0016878">
    <property type="term" value="F:acid-thiol ligase activity"/>
    <property type="evidence" value="ECO:0007669"/>
    <property type="project" value="UniProtKB-ARBA"/>
</dbReference>
<sequence>MSVYQHPVAFDRVFEPLWLPEMLRRTAERQPTKPCIDFLGRVSRYGEIWDAVRRAATGFAAMGVGPGSTVGLFLPNCPHYVIAYFGALMAGARLANFSPLYTVAELRAQVEDSDCDVMVTLDAAALYPTIAKVLETSRLKTLIVGSVAEALPPAKALLYRMFRRRERSKVSWDARHVTWRSLLTHPRMMMPSPLPDPQALALLQYTGGTTGAPKGAMLSHANLSINAQQVDSIDPEPQAEDRILGALPLFHIFANTCIMNRTIVRGGMMVLLPKFEVKAALSAIARTKVTALPGVPTMYRALLDYPEAAKFDLSSLRVCISGGAPMPEPVKTAFVARTGATLVEGYGLTESAGVVSTNPYASGGKAGTIGQPLPGTVVVLVDKDDPTKPAREGEAGELTFRGPPMMSGYWKRDNAGVFVDGRLRTGDLATVDADGFYTIVDRLKDMIIVGGFKVFPSVVEEVLYRHPAVNEALVIGVHDEYLGERPKAFVTLHAGAEASAESLLAFVNANIGKHERLVACEVRDSLPKTMIGKLSRKELVAEEKAKRT</sequence>
<evidence type="ECO:0000259" key="1">
    <source>
        <dbReference type="Pfam" id="PF00501"/>
    </source>
</evidence>
<dbReference type="Proteomes" id="UP000515292">
    <property type="component" value="Chromosome"/>
</dbReference>
<dbReference type="PROSITE" id="PS00455">
    <property type="entry name" value="AMP_BINDING"/>
    <property type="match status" value="1"/>
</dbReference>
<protein>
    <submittedName>
        <fullName evidence="3">Long-chain fatty acid--CoA ligase</fullName>
    </submittedName>
</protein>